<sequence>MTCECDEVIRMSRDHTQLTRVNCYTDSFEVTSCIASVINKVIIYCQVVIAFLTHIPTFNRVITQENYLWPSFATVSQGGCVSTCFYVQGVAHECHSLEDKQTVHTPKHTCHNLSSAQTLSA</sequence>
<name>A0ABV0SGY7_9TELE</name>
<dbReference type="Proteomes" id="UP001434883">
    <property type="component" value="Unassembled WGS sequence"/>
</dbReference>
<proteinExistence type="predicted"/>
<evidence type="ECO:0000313" key="2">
    <source>
        <dbReference type="Proteomes" id="UP001434883"/>
    </source>
</evidence>
<accession>A0ABV0SGY7</accession>
<organism evidence="1 2">
    <name type="scientific">Xenoophorus captivus</name>
    <dbReference type="NCBI Taxonomy" id="1517983"/>
    <lineage>
        <taxon>Eukaryota</taxon>
        <taxon>Metazoa</taxon>
        <taxon>Chordata</taxon>
        <taxon>Craniata</taxon>
        <taxon>Vertebrata</taxon>
        <taxon>Euteleostomi</taxon>
        <taxon>Actinopterygii</taxon>
        <taxon>Neopterygii</taxon>
        <taxon>Teleostei</taxon>
        <taxon>Neoteleostei</taxon>
        <taxon>Acanthomorphata</taxon>
        <taxon>Ovalentaria</taxon>
        <taxon>Atherinomorphae</taxon>
        <taxon>Cyprinodontiformes</taxon>
        <taxon>Goodeidae</taxon>
        <taxon>Xenoophorus</taxon>
    </lineage>
</organism>
<gene>
    <name evidence="1" type="ORF">XENOCAPTIV_025459</name>
</gene>
<reference evidence="1 2" key="1">
    <citation type="submission" date="2021-06" db="EMBL/GenBank/DDBJ databases">
        <authorList>
            <person name="Palmer J.M."/>
        </authorList>
    </citation>
    <scope>NUCLEOTIDE SEQUENCE [LARGE SCALE GENOMIC DNA]</scope>
    <source>
        <strain evidence="1 2">XC_2019</strain>
        <tissue evidence="1">Muscle</tissue>
    </source>
</reference>
<comment type="caution">
    <text evidence="1">The sequence shown here is derived from an EMBL/GenBank/DDBJ whole genome shotgun (WGS) entry which is preliminary data.</text>
</comment>
<keyword evidence="2" id="KW-1185">Reference proteome</keyword>
<evidence type="ECO:0000313" key="1">
    <source>
        <dbReference type="EMBL" id="MEQ2219843.1"/>
    </source>
</evidence>
<dbReference type="EMBL" id="JAHRIN010081770">
    <property type="protein sequence ID" value="MEQ2219843.1"/>
    <property type="molecule type" value="Genomic_DNA"/>
</dbReference>
<protein>
    <submittedName>
        <fullName evidence="1">Uncharacterized protein</fullName>
    </submittedName>
</protein>